<dbReference type="AlphaFoldDB" id="I8I536"/>
<evidence type="ECO:0000313" key="3">
    <source>
        <dbReference type="EMBL" id="EIT71416.1"/>
    </source>
</evidence>
<sequence length="237" mass="26293">MSLLSIRVSSASLLVDEDNFRIIESVASQMGLPIQGCGVSDSNAYFVHGVRVWWHGLGERSFIELVDLGRQKDGKIVEIPGARLELARAGTKVISWSKAHQQIQTCRNIKTDLLFDRNKAEISTSGRSEVDRQRRDIEQQIEKFGWRIESAEVVGYADRQLVRTEGGNRKLSHARAQAVRDALAPLFQGVSGDKIAVEGMGALESRTHCGMTLAGEALNECLAPDRRVEIRLNVTRP</sequence>
<organism evidence="3 4">
    <name type="scientific">Hydrocarboniphaga effusa AP103</name>
    <dbReference type="NCBI Taxonomy" id="1172194"/>
    <lineage>
        <taxon>Bacteria</taxon>
        <taxon>Pseudomonadati</taxon>
        <taxon>Pseudomonadota</taxon>
        <taxon>Gammaproteobacteria</taxon>
        <taxon>Nevskiales</taxon>
        <taxon>Nevskiaceae</taxon>
        <taxon>Hydrocarboniphaga</taxon>
    </lineage>
</organism>
<reference evidence="3 4" key="1">
    <citation type="journal article" date="2012" name="J. Bacteriol.">
        <title>Genome Sequence of n-Alkane-Degrading Hydrocarboniphaga effusa Strain AP103T (ATCC BAA-332T).</title>
        <authorList>
            <person name="Chang H.K."/>
            <person name="Zylstra G.J."/>
            <person name="Chae J.C."/>
        </authorList>
    </citation>
    <scope>NUCLEOTIDE SEQUENCE [LARGE SCALE GENOMIC DNA]</scope>
    <source>
        <strain evidence="3 4">AP103</strain>
    </source>
</reference>
<keyword evidence="1" id="KW-0472">Membrane</keyword>
<dbReference type="Gene3D" id="3.30.1330.60">
    <property type="entry name" value="OmpA-like domain"/>
    <property type="match status" value="1"/>
</dbReference>
<dbReference type="PANTHER" id="PTHR30329:SF21">
    <property type="entry name" value="LIPOPROTEIN YIAD-RELATED"/>
    <property type="match status" value="1"/>
</dbReference>
<dbReference type="SUPFAM" id="SSF103088">
    <property type="entry name" value="OmpA-like"/>
    <property type="match status" value="1"/>
</dbReference>
<dbReference type="STRING" id="1172194.WQQ_15530"/>
<dbReference type="GO" id="GO:0016020">
    <property type="term" value="C:membrane"/>
    <property type="evidence" value="ECO:0007669"/>
    <property type="project" value="UniProtKB-UniRule"/>
</dbReference>
<proteinExistence type="predicted"/>
<gene>
    <name evidence="3" type="ORF">WQQ_15530</name>
</gene>
<keyword evidence="4" id="KW-1185">Reference proteome</keyword>
<name>I8I536_9GAMM</name>
<feature type="domain" description="OmpA-like" evidence="2">
    <location>
        <begin position="102"/>
        <end position="236"/>
    </location>
</feature>
<dbReference type="PROSITE" id="PS51123">
    <property type="entry name" value="OMPA_2"/>
    <property type="match status" value="1"/>
</dbReference>
<protein>
    <recommendedName>
        <fullName evidence="2">OmpA-like domain-containing protein</fullName>
    </recommendedName>
</protein>
<dbReference type="PATRIC" id="fig|1172194.4.peg.1496"/>
<dbReference type="InterPro" id="IPR006665">
    <property type="entry name" value="OmpA-like"/>
</dbReference>
<dbReference type="Proteomes" id="UP000003704">
    <property type="component" value="Unassembled WGS sequence"/>
</dbReference>
<accession>I8I536</accession>
<evidence type="ECO:0000256" key="1">
    <source>
        <dbReference type="PROSITE-ProRule" id="PRU00473"/>
    </source>
</evidence>
<comment type="caution">
    <text evidence="3">The sequence shown here is derived from an EMBL/GenBank/DDBJ whole genome shotgun (WGS) entry which is preliminary data.</text>
</comment>
<dbReference type="PANTHER" id="PTHR30329">
    <property type="entry name" value="STATOR ELEMENT OF FLAGELLAR MOTOR COMPLEX"/>
    <property type="match status" value="1"/>
</dbReference>
<evidence type="ECO:0000313" key="4">
    <source>
        <dbReference type="Proteomes" id="UP000003704"/>
    </source>
</evidence>
<dbReference type="InterPro" id="IPR050330">
    <property type="entry name" value="Bact_OuterMem_StrucFunc"/>
</dbReference>
<dbReference type="InterPro" id="IPR036737">
    <property type="entry name" value="OmpA-like_sf"/>
</dbReference>
<evidence type="ECO:0000259" key="2">
    <source>
        <dbReference type="PROSITE" id="PS51123"/>
    </source>
</evidence>
<dbReference type="Pfam" id="PF00691">
    <property type="entry name" value="OmpA"/>
    <property type="match status" value="1"/>
</dbReference>
<dbReference type="CDD" id="cd07185">
    <property type="entry name" value="OmpA_C-like"/>
    <property type="match status" value="1"/>
</dbReference>
<dbReference type="EMBL" id="AKGD01000001">
    <property type="protein sequence ID" value="EIT71416.1"/>
    <property type="molecule type" value="Genomic_DNA"/>
</dbReference>